<dbReference type="Pfam" id="PF01926">
    <property type="entry name" value="MMR_HSR1"/>
    <property type="match status" value="1"/>
</dbReference>
<protein>
    <submittedName>
        <fullName evidence="2">Probable integral membrane protein NMA1898</fullName>
    </submittedName>
</protein>
<reference evidence="2" key="1">
    <citation type="submission" date="2016-10" db="EMBL/GenBank/DDBJ databases">
        <authorList>
            <person name="de Groot N.N."/>
        </authorList>
    </citation>
    <scope>NUCLEOTIDE SEQUENCE</scope>
</reference>
<dbReference type="InterPro" id="IPR027417">
    <property type="entry name" value="P-loop_NTPase"/>
</dbReference>
<accession>A0A1W1EIG9</accession>
<dbReference type="InterPro" id="IPR006073">
    <property type="entry name" value="GTP-bd"/>
</dbReference>
<dbReference type="AlphaFoldDB" id="A0A1W1EIG9"/>
<sequence>MITHPKFAVVGHPNKGKSTIVSSLALDDTINISDVSGTTKESRSFPLKVDGKIIYELFDTPGFQRAKSLLRWLNSHTVSAHQKDTVVKDFISANKSNPKYRDEIELLTPIMNGASIIYVVDGSKPYTSEYEAQMEILRWTSQPSMALINLIGEDNFIDEWQKALGQYFRLVRVYNPMNANFKTHLNILKSISHLKEEWIEPMEKSIEIFKNHHQQKNDSTINLITDTMVDILRFKTSYKIESKKPSKNEMDRFLKDYKKRIILKEKEFQNQINRIWNHSNIEKNEFLINLNNISLFSKKSKSIFGLNQKEVLGSGMMGGVLAGGSIDMLFGGSTLLVGSVVGALVGGVSAMVGFGKLVDVEVLGQKIGKVEILLGNIKDINFSFIILSRLLYYTSIISSHSHGMRKRIEFVDNELNIFDKDDKKIIEKIHKKLQNRRFLRDTLIEEYREIIEKLYNKKL</sequence>
<name>A0A1W1EIG9_9ZZZZ</name>
<dbReference type="Gene3D" id="3.40.50.300">
    <property type="entry name" value="P-loop containing nucleotide triphosphate hydrolases"/>
    <property type="match status" value="1"/>
</dbReference>
<dbReference type="EMBL" id="FRYL01000015">
    <property type="protein sequence ID" value="SHO80665.1"/>
    <property type="molecule type" value="Genomic_DNA"/>
</dbReference>
<evidence type="ECO:0000259" key="1">
    <source>
        <dbReference type="Pfam" id="PF01926"/>
    </source>
</evidence>
<proteinExistence type="predicted"/>
<feature type="domain" description="G" evidence="1">
    <location>
        <begin position="7"/>
        <end position="92"/>
    </location>
</feature>
<dbReference type="Pfam" id="PF11981">
    <property type="entry name" value="DUF3482"/>
    <property type="match status" value="1"/>
</dbReference>
<gene>
    <name evidence="2" type="ORF">MNB_SV-15-713</name>
</gene>
<evidence type="ECO:0000313" key="2">
    <source>
        <dbReference type="EMBL" id="SHO80665.1"/>
    </source>
</evidence>
<organism evidence="2">
    <name type="scientific">hydrothermal vent metagenome</name>
    <dbReference type="NCBI Taxonomy" id="652676"/>
    <lineage>
        <taxon>unclassified sequences</taxon>
        <taxon>metagenomes</taxon>
        <taxon>ecological metagenomes</taxon>
    </lineage>
</organism>
<dbReference type="SUPFAM" id="SSF52540">
    <property type="entry name" value="P-loop containing nucleoside triphosphate hydrolases"/>
    <property type="match status" value="1"/>
</dbReference>
<dbReference type="InterPro" id="IPR021871">
    <property type="entry name" value="DUF3482"/>
</dbReference>
<dbReference type="GO" id="GO:0005525">
    <property type="term" value="F:GTP binding"/>
    <property type="evidence" value="ECO:0007669"/>
    <property type="project" value="InterPro"/>
</dbReference>